<feature type="domain" description="Response regulatory" evidence="2">
    <location>
        <begin position="12"/>
        <end position="128"/>
    </location>
</feature>
<reference evidence="6" key="1">
    <citation type="journal article" date="2019" name="Int. J. Syst. Evol. Microbiol.">
        <title>The Global Catalogue of Microorganisms (GCM) 10K type strain sequencing project: providing services to taxonomists for standard genome sequencing and annotation.</title>
        <authorList>
            <consortium name="The Broad Institute Genomics Platform"/>
            <consortium name="The Broad Institute Genome Sequencing Center for Infectious Disease"/>
            <person name="Wu L."/>
            <person name="Ma J."/>
        </authorList>
    </citation>
    <scope>NUCLEOTIDE SEQUENCE [LARGE SCALE GENOMIC DNA]</scope>
    <source>
        <strain evidence="6">KCTC 42644</strain>
    </source>
</reference>
<dbReference type="Pfam" id="PF00563">
    <property type="entry name" value="EAL"/>
    <property type="match status" value="1"/>
</dbReference>
<dbReference type="InterPro" id="IPR001633">
    <property type="entry name" value="EAL_dom"/>
</dbReference>
<evidence type="ECO:0000313" key="5">
    <source>
        <dbReference type="EMBL" id="MFC3713799.1"/>
    </source>
</evidence>
<dbReference type="CDD" id="cd01949">
    <property type="entry name" value="GGDEF"/>
    <property type="match status" value="1"/>
</dbReference>
<keyword evidence="1" id="KW-0597">Phosphoprotein</keyword>
<dbReference type="InterPro" id="IPR029787">
    <property type="entry name" value="Nucleotide_cyclase"/>
</dbReference>
<keyword evidence="6" id="KW-1185">Reference proteome</keyword>
<dbReference type="Pfam" id="PF00990">
    <property type="entry name" value="GGDEF"/>
    <property type="match status" value="1"/>
</dbReference>
<protein>
    <submittedName>
        <fullName evidence="5">Bifunctional diguanylate cyclase/phosphodiesterase</fullName>
    </submittedName>
</protein>
<dbReference type="PANTHER" id="PTHR33121">
    <property type="entry name" value="CYCLIC DI-GMP PHOSPHODIESTERASE PDEF"/>
    <property type="match status" value="1"/>
</dbReference>
<dbReference type="EMBL" id="JBHRXV010000011">
    <property type="protein sequence ID" value="MFC3713799.1"/>
    <property type="molecule type" value="Genomic_DNA"/>
</dbReference>
<organism evidence="5 6">
    <name type="scientific">Sphingoaurantiacus capsulatus</name>
    <dbReference type="NCBI Taxonomy" id="1771310"/>
    <lineage>
        <taxon>Bacteria</taxon>
        <taxon>Pseudomonadati</taxon>
        <taxon>Pseudomonadota</taxon>
        <taxon>Alphaproteobacteria</taxon>
        <taxon>Sphingomonadales</taxon>
        <taxon>Sphingosinicellaceae</taxon>
        <taxon>Sphingoaurantiacus</taxon>
    </lineage>
</organism>
<dbReference type="Gene3D" id="3.30.70.270">
    <property type="match status" value="1"/>
</dbReference>
<evidence type="ECO:0000259" key="4">
    <source>
        <dbReference type="PROSITE" id="PS50887"/>
    </source>
</evidence>
<feature type="modified residue" description="4-aspartylphosphate" evidence="1">
    <location>
        <position position="61"/>
    </location>
</feature>
<proteinExistence type="predicted"/>
<dbReference type="Proteomes" id="UP001595615">
    <property type="component" value="Unassembled WGS sequence"/>
</dbReference>
<dbReference type="CDD" id="cd01948">
    <property type="entry name" value="EAL"/>
    <property type="match status" value="1"/>
</dbReference>
<feature type="domain" description="GGDEF" evidence="4">
    <location>
        <begin position="294"/>
        <end position="433"/>
    </location>
</feature>
<comment type="caution">
    <text evidence="5">The sequence shown here is derived from an EMBL/GenBank/DDBJ whole genome shotgun (WGS) entry which is preliminary data.</text>
</comment>
<accession>A0ABV7XEU7</accession>
<dbReference type="PROSITE" id="PS50883">
    <property type="entry name" value="EAL"/>
    <property type="match status" value="1"/>
</dbReference>
<dbReference type="SUPFAM" id="SSF141868">
    <property type="entry name" value="EAL domain-like"/>
    <property type="match status" value="1"/>
</dbReference>
<dbReference type="InterPro" id="IPR001789">
    <property type="entry name" value="Sig_transdc_resp-reg_receiver"/>
</dbReference>
<sequence>MYWNKMTGTGPQAPIFIVSVRYRQEVTAAIEASGRSVVAVRRPDEASRRFAQSASSIAIVDARGALAHGLKVTRQLAAAVEARRGALAVLLSRSDAEAIGDVYEAGATHFLISPFSNSELGQALRFADRYVRRMQETGVSAAVVSAQAALTDTARWHWSTGEGSATISPSLAALLGQPVAGPIDVTALLRRLETPERLKIRRGFRRLLISGSGGDIEHKMLVDGTPHRIVHHVRVLHGPDKQVTGLTATVEDLDAAMLERRLSAHFDPLTGLANQGYAQAWIDQLLGGRTGHDPACIIVQMAISRFDQVNASYGRAVADSLLQAVARRVRHLAGSENAYGERMLLARLGGAEFAIAFAGPTQLKDVVAFAQSLGEAFERPFAVEGRVIHLSSRMGIAAAEADLDGAETLFRRASAALAEAKSAEPNSYRIFMPGEGEDARERMADLQTDLRRALESDELDIVYQPQVDVASQAICGVEALVRWRHPVMGLLPAETLLDVAASAELTGRLSEHIIDKALREAAAWEGPLASLRLSVNVTADDLKFDDFDRTVMGVLRDTGFPVERLTIEVTEGGLMENLDKAALLLSALRDMGVRVAIDDFGTGYSSLAYLKSLPLDYLKIDRSLVTDVVGSPRGRVVVRGIVDMARSLEMDVVAEGVETPEQLDLLVHEGCGQYQGFLCAQPMPAAELAPFIAAWEQGRAAAA</sequence>
<gene>
    <name evidence="5" type="ORF">ACFOMD_14575</name>
</gene>
<dbReference type="InterPro" id="IPR050706">
    <property type="entry name" value="Cyclic-di-GMP_PDE-like"/>
</dbReference>
<dbReference type="NCBIfam" id="TIGR00254">
    <property type="entry name" value="GGDEF"/>
    <property type="match status" value="1"/>
</dbReference>
<dbReference type="InterPro" id="IPR043128">
    <property type="entry name" value="Rev_trsase/Diguanyl_cyclase"/>
</dbReference>
<dbReference type="InterPro" id="IPR000160">
    <property type="entry name" value="GGDEF_dom"/>
</dbReference>
<feature type="domain" description="EAL" evidence="3">
    <location>
        <begin position="443"/>
        <end position="696"/>
    </location>
</feature>
<dbReference type="Gene3D" id="3.20.20.450">
    <property type="entry name" value="EAL domain"/>
    <property type="match status" value="1"/>
</dbReference>
<dbReference type="PANTHER" id="PTHR33121:SF79">
    <property type="entry name" value="CYCLIC DI-GMP PHOSPHODIESTERASE PDED-RELATED"/>
    <property type="match status" value="1"/>
</dbReference>
<dbReference type="SMART" id="SM00052">
    <property type="entry name" value="EAL"/>
    <property type="match status" value="1"/>
</dbReference>
<dbReference type="SUPFAM" id="SSF55073">
    <property type="entry name" value="Nucleotide cyclase"/>
    <property type="match status" value="1"/>
</dbReference>
<dbReference type="SMART" id="SM00267">
    <property type="entry name" value="GGDEF"/>
    <property type="match status" value="1"/>
</dbReference>
<dbReference type="PROSITE" id="PS50110">
    <property type="entry name" value="RESPONSE_REGULATORY"/>
    <property type="match status" value="1"/>
</dbReference>
<dbReference type="SUPFAM" id="SSF52172">
    <property type="entry name" value="CheY-like"/>
    <property type="match status" value="1"/>
</dbReference>
<dbReference type="InterPro" id="IPR035919">
    <property type="entry name" value="EAL_sf"/>
</dbReference>
<evidence type="ECO:0000313" key="6">
    <source>
        <dbReference type="Proteomes" id="UP001595615"/>
    </source>
</evidence>
<dbReference type="InterPro" id="IPR011006">
    <property type="entry name" value="CheY-like_superfamily"/>
</dbReference>
<dbReference type="RefSeq" id="WP_380862646.1">
    <property type="nucleotide sequence ID" value="NZ_JBHRXV010000011.1"/>
</dbReference>
<evidence type="ECO:0000259" key="2">
    <source>
        <dbReference type="PROSITE" id="PS50110"/>
    </source>
</evidence>
<evidence type="ECO:0000259" key="3">
    <source>
        <dbReference type="PROSITE" id="PS50883"/>
    </source>
</evidence>
<name>A0ABV7XEU7_9SPHN</name>
<evidence type="ECO:0000256" key="1">
    <source>
        <dbReference type="PROSITE-ProRule" id="PRU00169"/>
    </source>
</evidence>
<dbReference type="PROSITE" id="PS50887">
    <property type="entry name" value="GGDEF"/>
    <property type="match status" value="1"/>
</dbReference>
<dbReference type="Gene3D" id="3.40.50.2300">
    <property type="match status" value="1"/>
</dbReference>